<keyword evidence="2 6" id="KW-0238">DNA-binding</keyword>
<evidence type="ECO:0000256" key="3">
    <source>
        <dbReference type="ARBA" id="ARBA00023163"/>
    </source>
</evidence>
<keyword evidence="3" id="KW-0804">Transcription</keyword>
<dbReference type="InterPro" id="IPR010982">
    <property type="entry name" value="Lambda_DNA-bd_dom_sf"/>
</dbReference>
<dbReference type="SMART" id="SM00354">
    <property type="entry name" value="HTH_LACI"/>
    <property type="match status" value="1"/>
</dbReference>
<dbReference type="Gene3D" id="1.10.260.40">
    <property type="entry name" value="lambda repressor-like DNA-binding domains"/>
    <property type="match status" value="1"/>
</dbReference>
<dbReference type="PANTHER" id="PTHR30146:SF138">
    <property type="entry name" value="TRANSCRIPTIONAL REGULATORY PROTEIN"/>
    <property type="match status" value="1"/>
</dbReference>
<dbReference type="Pfam" id="PF13377">
    <property type="entry name" value="Peripla_BP_3"/>
    <property type="match status" value="1"/>
</dbReference>
<evidence type="ECO:0000313" key="6">
    <source>
        <dbReference type="EMBL" id="MCV2886305.1"/>
    </source>
</evidence>
<dbReference type="SUPFAM" id="SSF53822">
    <property type="entry name" value="Periplasmic binding protein-like I"/>
    <property type="match status" value="1"/>
</dbReference>
<protein>
    <submittedName>
        <fullName evidence="6">LacI family DNA-binding transcriptional regulator</fullName>
    </submittedName>
</protein>
<dbReference type="SUPFAM" id="SSF47413">
    <property type="entry name" value="lambda repressor-like DNA-binding domains"/>
    <property type="match status" value="1"/>
</dbReference>
<proteinExistence type="predicted"/>
<organism evidence="6 7">
    <name type="scientific">Fluctibacter corallii</name>
    <dbReference type="NCBI Taxonomy" id="2984329"/>
    <lineage>
        <taxon>Bacteria</taxon>
        <taxon>Pseudomonadati</taxon>
        <taxon>Pseudomonadota</taxon>
        <taxon>Gammaproteobacteria</taxon>
        <taxon>Alteromonadales</taxon>
        <taxon>Alteromonadaceae</taxon>
        <taxon>Fluctibacter</taxon>
    </lineage>
</organism>
<dbReference type="GO" id="GO:0003677">
    <property type="term" value="F:DNA binding"/>
    <property type="evidence" value="ECO:0007669"/>
    <property type="project" value="UniProtKB-KW"/>
</dbReference>
<dbReference type="InterPro" id="IPR028082">
    <property type="entry name" value="Peripla_BP_I"/>
</dbReference>
<feature type="domain" description="HTH lacI-type" evidence="4">
    <location>
        <begin position="12"/>
        <end position="67"/>
    </location>
</feature>
<name>A0ABT3ACA5_9ALTE</name>
<evidence type="ECO:0000259" key="4">
    <source>
        <dbReference type="PROSITE" id="PS50932"/>
    </source>
</evidence>
<dbReference type="Proteomes" id="UP001652504">
    <property type="component" value="Unassembled WGS sequence"/>
</dbReference>
<dbReference type="Pfam" id="PF00356">
    <property type="entry name" value="LacI"/>
    <property type="match status" value="1"/>
</dbReference>
<sequence>MKSVVLNTQKKLTLKEVARQLGVSTATISNAFNRPDQLSEALRARILSEAAALGYHGPSHAARSLRRGESDVIGVVLADSLSYNFSDPMANQLLKGIADVLVENKKQMLLLSSRGEAASQRAAESLPDGFIFYGAPDTSCFERIVRLGKPVVAVDFEQEAVRSVNIDNYQAAYTSAESVLKSTDGNICILGMRIIESDRVCRLTSQDILCSSQEISRQRLKGYLDAAANQNRNVSPDRIWHIPVNTPEKAEQAAREALTMTPRPRVLLCMSDVIALAALRVATQLDIRVPESLSVLGFDDIPAASQMQPALTTVCQQSAEKGRVAARMLFDESTDSVVLPTRFIQRASAQV</sequence>
<dbReference type="InterPro" id="IPR001387">
    <property type="entry name" value="Cro/C1-type_HTH"/>
</dbReference>
<dbReference type="RefSeq" id="WP_263713595.1">
    <property type="nucleotide sequence ID" value="NZ_JAOWKX010000010.1"/>
</dbReference>
<keyword evidence="1" id="KW-0805">Transcription regulation</keyword>
<reference evidence="6 7" key="1">
    <citation type="submission" date="2022-10" db="EMBL/GenBank/DDBJ databases">
        <title>Aestuariibacter sp. AA17 isolated from Montipora capitata coral fragment.</title>
        <authorList>
            <person name="Emsley S.A."/>
            <person name="Pfannmuller K.M."/>
            <person name="Loughran R.M."/>
            <person name="Shlafstein M."/>
            <person name="Papke E."/>
            <person name="Saw J.H."/>
            <person name="Ushijima B."/>
            <person name="Videau P."/>
        </authorList>
    </citation>
    <scope>NUCLEOTIDE SEQUENCE [LARGE SCALE GENOMIC DNA]</scope>
    <source>
        <strain evidence="6 7">AA17</strain>
    </source>
</reference>
<accession>A0ABT3ACA5</accession>
<dbReference type="CDD" id="cd01392">
    <property type="entry name" value="HTH_LacI"/>
    <property type="match status" value="1"/>
</dbReference>
<evidence type="ECO:0000256" key="2">
    <source>
        <dbReference type="ARBA" id="ARBA00023125"/>
    </source>
</evidence>
<dbReference type="CDD" id="cd06279">
    <property type="entry name" value="PBP1_LacI-like"/>
    <property type="match status" value="1"/>
</dbReference>
<dbReference type="PROSITE" id="PS50943">
    <property type="entry name" value="HTH_CROC1"/>
    <property type="match status" value="1"/>
</dbReference>
<comment type="caution">
    <text evidence="6">The sequence shown here is derived from an EMBL/GenBank/DDBJ whole genome shotgun (WGS) entry which is preliminary data.</text>
</comment>
<evidence type="ECO:0000313" key="7">
    <source>
        <dbReference type="Proteomes" id="UP001652504"/>
    </source>
</evidence>
<dbReference type="PANTHER" id="PTHR30146">
    <property type="entry name" value="LACI-RELATED TRANSCRIPTIONAL REPRESSOR"/>
    <property type="match status" value="1"/>
</dbReference>
<dbReference type="InterPro" id="IPR000843">
    <property type="entry name" value="HTH_LacI"/>
</dbReference>
<dbReference type="EMBL" id="JAOWKX010000010">
    <property type="protein sequence ID" value="MCV2886305.1"/>
    <property type="molecule type" value="Genomic_DNA"/>
</dbReference>
<dbReference type="PROSITE" id="PS50932">
    <property type="entry name" value="HTH_LACI_2"/>
    <property type="match status" value="1"/>
</dbReference>
<feature type="domain" description="HTH cro/C1-type" evidence="5">
    <location>
        <begin position="9"/>
        <end position="30"/>
    </location>
</feature>
<keyword evidence="7" id="KW-1185">Reference proteome</keyword>
<dbReference type="Gene3D" id="3.40.50.2300">
    <property type="match status" value="2"/>
</dbReference>
<dbReference type="InterPro" id="IPR046335">
    <property type="entry name" value="LacI/GalR-like_sensor"/>
</dbReference>
<evidence type="ECO:0000259" key="5">
    <source>
        <dbReference type="PROSITE" id="PS50943"/>
    </source>
</evidence>
<evidence type="ECO:0000256" key="1">
    <source>
        <dbReference type="ARBA" id="ARBA00023015"/>
    </source>
</evidence>
<gene>
    <name evidence="6" type="ORF">OE749_16545</name>
</gene>